<dbReference type="PANTHER" id="PTHR22870:SF466">
    <property type="entry name" value="ANKYRIN REPEAT-CONTAINING PROTEIN"/>
    <property type="match status" value="1"/>
</dbReference>
<feature type="repeat" description="RCC1" evidence="2">
    <location>
        <begin position="206"/>
        <end position="276"/>
    </location>
</feature>
<sequence length="464" mass="50622">MAGTSPRCQRRWAGCDEDDVDDVWEPLEDAGRAHLRRLRDNRDEHTNILGWGHSKFGQLGQGHFEESAGMAEPGPATDGRVIRSTYMACGKHCSAVVEEQGCLYMWGNGADGQLAQGNFKSSSYPVRVPLPESMGMVLDVGCGWQHCNAITNDGAVLAWGLVGRRNFTRPRQLRREAISLPLRNFPWRAKQVACGDLHTALVTNEGLLLTWGCGRDGRTAQGHEHDLRAPTLVTEFSGRTVDTAYGPKVDPRKDRLPVHVEGAACGAAHTLVQAKGGVVYSCGMGKYGRLGLGDTRTISTLTMIQGLLKHEWILGVACGQFHSAVLTEAGQVFTWGCGESGQLGQVPLNKYGEQLPRAPDPVYNKVVLPDEWLPRRVQALSGAIVTQVACGARHTSAVTKKGALYVWGFGMYGQLGFRTSNVPSKELDLEMPTRVSCGFDQNTNDYIRVERISCGAFHTFAQVT</sequence>
<dbReference type="InterPro" id="IPR000408">
    <property type="entry name" value="Reg_chr_condens"/>
</dbReference>
<reference evidence="3 4" key="1">
    <citation type="journal article" date="2015" name="Genome Biol. Evol.">
        <title>Comparative Genomics of a Bacterivorous Green Alga Reveals Evolutionary Causalities and Consequences of Phago-Mixotrophic Mode of Nutrition.</title>
        <authorList>
            <person name="Burns J.A."/>
            <person name="Paasch A."/>
            <person name="Narechania A."/>
            <person name="Kim E."/>
        </authorList>
    </citation>
    <scope>NUCLEOTIDE SEQUENCE [LARGE SCALE GENOMIC DNA]</scope>
    <source>
        <strain evidence="3 4">PLY_AMNH</strain>
    </source>
</reference>
<feature type="repeat" description="RCC1" evidence="2">
    <location>
        <begin position="402"/>
        <end position="464"/>
    </location>
</feature>
<dbReference type="AlphaFoldDB" id="A0AAE0GQG0"/>
<gene>
    <name evidence="3" type="ORF">CYMTET_9929</name>
</gene>
<feature type="repeat" description="RCC1" evidence="2">
    <location>
        <begin position="154"/>
        <end position="205"/>
    </location>
</feature>
<dbReference type="InterPro" id="IPR009091">
    <property type="entry name" value="RCC1/BLIP-II"/>
</dbReference>
<organism evidence="3 4">
    <name type="scientific">Cymbomonas tetramitiformis</name>
    <dbReference type="NCBI Taxonomy" id="36881"/>
    <lineage>
        <taxon>Eukaryota</taxon>
        <taxon>Viridiplantae</taxon>
        <taxon>Chlorophyta</taxon>
        <taxon>Pyramimonadophyceae</taxon>
        <taxon>Pyramimonadales</taxon>
        <taxon>Pyramimonadaceae</taxon>
        <taxon>Cymbomonas</taxon>
    </lineage>
</organism>
<dbReference type="Pfam" id="PF00415">
    <property type="entry name" value="RCC1"/>
    <property type="match status" value="4"/>
</dbReference>
<dbReference type="SUPFAM" id="SSF50985">
    <property type="entry name" value="RCC1/BLIP-II"/>
    <property type="match status" value="2"/>
</dbReference>
<feature type="repeat" description="RCC1" evidence="2">
    <location>
        <begin position="330"/>
        <end position="401"/>
    </location>
</feature>
<comment type="caution">
    <text evidence="3">The sequence shown here is derived from an EMBL/GenBank/DDBJ whole genome shotgun (WGS) entry which is preliminary data.</text>
</comment>
<dbReference type="PROSITE" id="PS50012">
    <property type="entry name" value="RCC1_3"/>
    <property type="match status" value="7"/>
</dbReference>
<proteinExistence type="predicted"/>
<evidence type="ECO:0000313" key="3">
    <source>
        <dbReference type="EMBL" id="KAK3282328.1"/>
    </source>
</evidence>
<evidence type="ECO:0000313" key="4">
    <source>
        <dbReference type="Proteomes" id="UP001190700"/>
    </source>
</evidence>
<dbReference type="InterPro" id="IPR051210">
    <property type="entry name" value="Ub_ligase/GEF_domain"/>
</dbReference>
<evidence type="ECO:0000256" key="1">
    <source>
        <dbReference type="ARBA" id="ARBA00022737"/>
    </source>
</evidence>
<feature type="repeat" description="RCC1" evidence="2">
    <location>
        <begin position="277"/>
        <end position="329"/>
    </location>
</feature>
<name>A0AAE0GQG0_9CHLO</name>
<feature type="repeat" description="RCC1" evidence="2">
    <location>
        <begin position="101"/>
        <end position="153"/>
    </location>
</feature>
<keyword evidence="1" id="KW-0677">Repeat</keyword>
<feature type="repeat" description="RCC1" evidence="2">
    <location>
        <begin position="46"/>
        <end position="100"/>
    </location>
</feature>
<dbReference type="Gene3D" id="2.130.10.30">
    <property type="entry name" value="Regulator of chromosome condensation 1/beta-lactamase-inhibitor protein II"/>
    <property type="match status" value="3"/>
</dbReference>
<keyword evidence="4" id="KW-1185">Reference proteome</keyword>
<dbReference type="PANTHER" id="PTHR22870">
    <property type="entry name" value="REGULATOR OF CHROMOSOME CONDENSATION"/>
    <property type="match status" value="1"/>
</dbReference>
<dbReference type="EMBL" id="LGRX02003372">
    <property type="protein sequence ID" value="KAK3282328.1"/>
    <property type="molecule type" value="Genomic_DNA"/>
</dbReference>
<evidence type="ECO:0000256" key="2">
    <source>
        <dbReference type="PROSITE-ProRule" id="PRU00235"/>
    </source>
</evidence>
<accession>A0AAE0GQG0</accession>
<protein>
    <submittedName>
        <fullName evidence="3">Uncharacterized protein</fullName>
    </submittedName>
</protein>
<dbReference type="PROSITE" id="PS00626">
    <property type="entry name" value="RCC1_2"/>
    <property type="match status" value="2"/>
</dbReference>
<dbReference type="Proteomes" id="UP001190700">
    <property type="component" value="Unassembled WGS sequence"/>
</dbReference>
<dbReference type="PRINTS" id="PR00633">
    <property type="entry name" value="RCCNDNSATION"/>
</dbReference>
<dbReference type="Pfam" id="PF13540">
    <property type="entry name" value="RCC1_2"/>
    <property type="match status" value="1"/>
</dbReference>